<protein>
    <submittedName>
        <fullName evidence="8">MFS transporter, DHA1 family, arabinose polymer transporter</fullName>
    </submittedName>
</protein>
<dbReference type="EMBL" id="FNND01000003">
    <property type="protein sequence ID" value="SDW71777.1"/>
    <property type="molecule type" value="Genomic_DNA"/>
</dbReference>
<dbReference type="InterPro" id="IPR020846">
    <property type="entry name" value="MFS_dom"/>
</dbReference>
<dbReference type="SUPFAM" id="SSF103473">
    <property type="entry name" value="MFS general substrate transporter"/>
    <property type="match status" value="1"/>
</dbReference>
<evidence type="ECO:0000256" key="3">
    <source>
        <dbReference type="ARBA" id="ARBA00022692"/>
    </source>
</evidence>
<keyword evidence="2" id="KW-1003">Cell membrane</keyword>
<dbReference type="GO" id="GO:0022857">
    <property type="term" value="F:transmembrane transporter activity"/>
    <property type="evidence" value="ECO:0007669"/>
    <property type="project" value="InterPro"/>
</dbReference>
<comment type="subcellular location">
    <subcellularLocation>
        <location evidence="1">Cell membrane</location>
        <topology evidence="1">Multi-pass membrane protein</topology>
    </subcellularLocation>
</comment>
<organism evidence="8 9">
    <name type="scientific">Capnocytophaga granulosa</name>
    <dbReference type="NCBI Taxonomy" id="45242"/>
    <lineage>
        <taxon>Bacteria</taxon>
        <taxon>Pseudomonadati</taxon>
        <taxon>Bacteroidota</taxon>
        <taxon>Flavobacteriia</taxon>
        <taxon>Flavobacteriales</taxon>
        <taxon>Flavobacteriaceae</taxon>
        <taxon>Capnocytophaga</taxon>
    </lineage>
</organism>
<dbReference type="PANTHER" id="PTHR43124">
    <property type="entry name" value="PURINE EFFLUX PUMP PBUE"/>
    <property type="match status" value="1"/>
</dbReference>
<keyword evidence="4 6" id="KW-1133">Transmembrane helix</keyword>
<feature type="transmembrane region" description="Helical" evidence="6">
    <location>
        <begin position="46"/>
        <end position="65"/>
    </location>
</feature>
<keyword evidence="9" id="KW-1185">Reference proteome</keyword>
<accession>A0A1H2VU69</accession>
<dbReference type="AlphaFoldDB" id="A0A1H2VU69"/>
<dbReference type="PANTHER" id="PTHR43124:SF3">
    <property type="entry name" value="CHLORAMPHENICOL EFFLUX PUMP RV0191"/>
    <property type="match status" value="1"/>
</dbReference>
<evidence type="ECO:0000256" key="1">
    <source>
        <dbReference type="ARBA" id="ARBA00004651"/>
    </source>
</evidence>
<feature type="transmembrane region" description="Helical" evidence="6">
    <location>
        <begin position="201"/>
        <end position="221"/>
    </location>
</feature>
<evidence type="ECO:0000256" key="4">
    <source>
        <dbReference type="ARBA" id="ARBA00022989"/>
    </source>
</evidence>
<feature type="transmembrane region" description="Helical" evidence="6">
    <location>
        <begin position="241"/>
        <end position="260"/>
    </location>
</feature>
<dbReference type="InterPro" id="IPR036259">
    <property type="entry name" value="MFS_trans_sf"/>
</dbReference>
<evidence type="ECO:0000313" key="9">
    <source>
        <dbReference type="Proteomes" id="UP000182771"/>
    </source>
</evidence>
<feature type="transmembrane region" description="Helical" evidence="6">
    <location>
        <begin position="72"/>
        <end position="91"/>
    </location>
</feature>
<keyword evidence="5 6" id="KW-0472">Membrane</keyword>
<dbReference type="PROSITE" id="PS50850">
    <property type="entry name" value="MFS"/>
    <property type="match status" value="1"/>
</dbReference>
<feature type="transmembrane region" description="Helical" evidence="6">
    <location>
        <begin position="161"/>
        <end position="180"/>
    </location>
</feature>
<proteinExistence type="predicted"/>
<dbReference type="InterPro" id="IPR050189">
    <property type="entry name" value="MFS_Efflux_Transporters"/>
</dbReference>
<feature type="domain" description="Major facilitator superfamily (MFS) profile" evidence="7">
    <location>
        <begin position="6"/>
        <end position="382"/>
    </location>
</feature>
<evidence type="ECO:0000256" key="2">
    <source>
        <dbReference type="ARBA" id="ARBA00022475"/>
    </source>
</evidence>
<dbReference type="Proteomes" id="UP000182771">
    <property type="component" value="Unassembled WGS sequence"/>
</dbReference>
<feature type="transmembrane region" description="Helical" evidence="6">
    <location>
        <begin position="97"/>
        <end position="118"/>
    </location>
</feature>
<feature type="transmembrane region" description="Helical" evidence="6">
    <location>
        <begin position="326"/>
        <end position="346"/>
    </location>
</feature>
<feature type="transmembrane region" description="Helical" evidence="6">
    <location>
        <begin position="267"/>
        <end position="287"/>
    </location>
</feature>
<gene>
    <name evidence="8" type="ORF">SAMN05444420_103286</name>
</gene>
<comment type="caution">
    <text evidence="8">The sequence shown here is derived from an EMBL/GenBank/DDBJ whole genome shotgun (WGS) entry which is preliminary data.</text>
</comment>
<evidence type="ECO:0000259" key="7">
    <source>
        <dbReference type="PROSITE" id="PS50850"/>
    </source>
</evidence>
<feature type="transmembrane region" description="Helical" evidence="6">
    <location>
        <begin position="293"/>
        <end position="314"/>
    </location>
</feature>
<dbReference type="InterPro" id="IPR011701">
    <property type="entry name" value="MFS"/>
</dbReference>
<keyword evidence="3 6" id="KW-0812">Transmembrane</keyword>
<evidence type="ECO:0000313" key="8">
    <source>
        <dbReference type="EMBL" id="SDW71777.1"/>
    </source>
</evidence>
<reference evidence="8 9" key="1">
    <citation type="submission" date="2016-10" db="EMBL/GenBank/DDBJ databases">
        <authorList>
            <person name="Varghese N."/>
            <person name="Submissions S."/>
        </authorList>
    </citation>
    <scope>NUCLEOTIDE SEQUENCE [LARGE SCALE GENOMIC DNA]</scope>
    <source>
        <strain evidence="8 9">DSM 11449</strain>
    </source>
</reference>
<feature type="transmembrane region" description="Helical" evidence="6">
    <location>
        <begin position="358"/>
        <end position="379"/>
    </location>
</feature>
<name>A0A1H2VU69_9FLAO</name>
<dbReference type="GO" id="GO:0005886">
    <property type="term" value="C:plasma membrane"/>
    <property type="evidence" value="ECO:0007669"/>
    <property type="project" value="UniProtKB-SubCell"/>
</dbReference>
<dbReference type="CDD" id="cd17324">
    <property type="entry name" value="MFS_NepI_like"/>
    <property type="match status" value="1"/>
</dbReference>
<dbReference type="Gene3D" id="1.20.1250.20">
    <property type="entry name" value="MFS general substrate transporter like domains"/>
    <property type="match status" value="1"/>
</dbReference>
<dbReference type="GeneID" id="85016786"/>
<sequence length="389" mass="42074">MKMIRQLFPLAIGGIALGSTEFMPMGLMRTMGESLALSDSQVGRFIAAYAIGVVVGAPTLVGLSTRFQPQRVLITLMLLFTLFNGLFAVMPSYSLLLVSRFFSGLPHGAFFGVGAIVAKQLAPKDKEAMAISVMFGGLTIANLLVIPLFTHLGTILGWRPVMGMIAALGLITASCIFLFLPKVDYDKDKTLWKELQHFFSVPSMLLLVITALGCGGLFSWLSYIEPLMLDHAGLPKSQMPTLMIVVGLGMVVGNFFGGWLTDKLHLVRASVIVFIAMISVLVIVFFFSHLLWLAWGLTFVCAVVAMSVGAPLNMMMFRVSPQAQMMGAAFMQAAFNLANTLGAYLGGKPLDHGYTANYPSLVGAGMASAGFLCAIFLYTKYGKLFRNDQ</sequence>
<dbReference type="Pfam" id="PF07690">
    <property type="entry name" value="MFS_1"/>
    <property type="match status" value="1"/>
</dbReference>
<feature type="transmembrane region" description="Helical" evidence="6">
    <location>
        <begin position="130"/>
        <end position="149"/>
    </location>
</feature>
<evidence type="ECO:0000256" key="6">
    <source>
        <dbReference type="SAM" id="Phobius"/>
    </source>
</evidence>
<evidence type="ECO:0000256" key="5">
    <source>
        <dbReference type="ARBA" id="ARBA00023136"/>
    </source>
</evidence>
<dbReference type="RefSeq" id="WP_016420639.1">
    <property type="nucleotide sequence ID" value="NZ_FNND01000003.1"/>
</dbReference>